<keyword evidence="6 9" id="KW-0472">Membrane</keyword>
<sequence length="391" mass="44016">MSATIPSSIPYSSSSIDIASASFLAYEDINIYGMTPSFGGNLSLAIVMGILFLLHSILGFYFKQAYFGIAFFCGCGLEFAGYIGRTLSHSDPGNVDYFLLQIIALTMAPAFIMAGIYYLLAKLVVIYGDYYSIFKPIVYSYVFIFCDLISLVLQGAGGGMAAVALKADNTDEHSADAGNNIMLAGLIFQVVSMSFFLFFWLEFKNSSFFKKFSKIIDLSSKDHLFNPNPNYVKIRQNNKFLKYFPIVLTLSVIFIYIRCFYRVFELAEGWRGELILNETYIFILDSLMMGLGIAILLLPFYPGYLLRSRNIDITVGFKIHWTDLKFIKKDVNKFLSEIKENQIKPTNFDLNSKADDEKYLNSKNDNFNSITLNDSVSANINASPKSQTNIV</sequence>
<dbReference type="PANTHER" id="PTHR31465">
    <property type="entry name" value="PROTEIN RTA1-RELATED"/>
    <property type="match status" value="1"/>
</dbReference>
<dbReference type="AlphaFoldDB" id="A0A1D2VI16"/>
<name>A0A1D2VI16_9ASCO</name>
<dbReference type="InterPro" id="IPR007568">
    <property type="entry name" value="RTA1"/>
</dbReference>
<evidence type="ECO:0000313" key="11">
    <source>
        <dbReference type="Proteomes" id="UP000095038"/>
    </source>
</evidence>
<dbReference type="InParanoid" id="A0A1D2VI16"/>
<keyword evidence="5" id="KW-0813">Transport</keyword>
<keyword evidence="11" id="KW-1185">Reference proteome</keyword>
<evidence type="ECO:0000256" key="2">
    <source>
        <dbReference type="ARBA" id="ARBA00009969"/>
    </source>
</evidence>
<comment type="function">
    <text evidence="7">Catalyzes the ATP-dependent translocation of sphingoid long-chain bases (LCBs) from the cytoplasmic site toward the extracytoplasmic side of the membrane (flip-flop). Involved in the establishment of the functional lipid asymmetry of the plasma membrane. Regulates intracellular levels of LCBs, sphingolipid precursors that are growth inhibitory at increased levels.</text>
</comment>
<feature type="transmembrane region" description="Helical" evidence="9">
    <location>
        <begin position="97"/>
        <end position="120"/>
    </location>
</feature>
<organism evidence="10 11">
    <name type="scientific">Ascoidea rubescens DSM 1968</name>
    <dbReference type="NCBI Taxonomy" id="1344418"/>
    <lineage>
        <taxon>Eukaryota</taxon>
        <taxon>Fungi</taxon>
        <taxon>Dikarya</taxon>
        <taxon>Ascomycota</taxon>
        <taxon>Saccharomycotina</taxon>
        <taxon>Saccharomycetes</taxon>
        <taxon>Ascoideaceae</taxon>
        <taxon>Ascoidea</taxon>
    </lineage>
</organism>
<dbReference type="RefSeq" id="XP_020047430.1">
    <property type="nucleotide sequence ID" value="XM_020190523.1"/>
</dbReference>
<accession>A0A1D2VI16</accession>
<comment type="similarity">
    <text evidence="2">Belongs to the lipid-translocating exporter (LTE) (TC 9.A.26.1) family.</text>
</comment>
<feature type="transmembrane region" description="Helical" evidence="9">
    <location>
        <begin position="243"/>
        <end position="264"/>
    </location>
</feature>
<dbReference type="Pfam" id="PF04479">
    <property type="entry name" value="RTA1"/>
    <property type="match status" value="1"/>
</dbReference>
<dbReference type="Proteomes" id="UP000095038">
    <property type="component" value="Unassembled WGS sequence"/>
</dbReference>
<dbReference type="GO" id="GO:0005886">
    <property type="term" value="C:plasma membrane"/>
    <property type="evidence" value="ECO:0007669"/>
    <property type="project" value="UniProtKB-SubCell"/>
</dbReference>
<evidence type="ECO:0000256" key="1">
    <source>
        <dbReference type="ARBA" id="ARBA00004651"/>
    </source>
</evidence>
<dbReference type="EMBL" id="KV454480">
    <property type="protein sequence ID" value="ODV61123.1"/>
    <property type="molecule type" value="Genomic_DNA"/>
</dbReference>
<keyword evidence="3 9" id="KW-0812">Transmembrane</keyword>
<keyword evidence="4 9" id="KW-1133">Transmembrane helix</keyword>
<feature type="transmembrane region" description="Helical" evidence="9">
    <location>
        <begin position="65"/>
        <end position="85"/>
    </location>
</feature>
<comment type="subcellular location">
    <subcellularLocation>
        <location evidence="1">Cell membrane</location>
        <topology evidence="1">Multi-pass membrane protein</topology>
    </subcellularLocation>
</comment>
<dbReference type="OrthoDB" id="3358017at2759"/>
<feature type="transmembrane region" description="Helical" evidence="9">
    <location>
        <begin position="38"/>
        <end position="58"/>
    </location>
</feature>
<evidence type="ECO:0000256" key="9">
    <source>
        <dbReference type="SAM" id="Phobius"/>
    </source>
</evidence>
<dbReference type="GO" id="GO:0000324">
    <property type="term" value="C:fungal-type vacuole"/>
    <property type="evidence" value="ECO:0007669"/>
    <property type="project" value="TreeGrafter"/>
</dbReference>
<evidence type="ECO:0000256" key="5">
    <source>
        <dbReference type="ARBA" id="ARBA00023055"/>
    </source>
</evidence>
<evidence type="ECO:0000256" key="7">
    <source>
        <dbReference type="ARBA" id="ARBA00037472"/>
    </source>
</evidence>
<dbReference type="PANTHER" id="PTHR31465:SF9">
    <property type="entry name" value="SPHINGOID LONG-CHAIN BASE TRANSPORTER RSB1"/>
    <property type="match status" value="1"/>
</dbReference>
<keyword evidence="5" id="KW-0445">Lipid transport</keyword>
<dbReference type="GeneID" id="30964159"/>
<reference evidence="11" key="1">
    <citation type="submission" date="2016-05" db="EMBL/GenBank/DDBJ databases">
        <title>Comparative genomics of biotechnologically important yeasts.</title>
        <authorList>
            <consortium name="DOE Joint Genome Institute"/>
            <person name="Riley R."/>
            <person name="Haridas S."/>
            <person name="Wolfe K.H."/>
            <person name="Lopes M.R."/>
            <person name="Hittinger C.T."/>
            <person name="Goker M."/>
            <person name="Salamov A."/>
            <person name="Wisecaver J."/>
            <person name="Long T.M."/>
            <person name="Aerts A.L."/>
            <person name="Barry K."/>
            <person name="Choi C."/>
            <person name="Clum A."/>
            <person name="Coughlan A.Y."/>
            <person name="Deshpande S."/>
            <person name="Douglass A.P."/>
            <person name="Hanson S.J."/>
            <person name="Klenk H.-P."/>
            <person name="Labutti K."/>
            <person name="Lapidus A."/>
            <person name="Lindquist E."/>
            <person name="Lipzen A."/>
            <person name="Meier-Kolthoff J.P."/>
            <person name="Ohm R.A."/>
            <person name="Otillar R.P."/>
            <person name="Pangilinan J."/>
            <person name="Peng Y."/>
            <person name="Rokas A."/>
            <person name="Rosa C.A."/>
            <person name="Scheuner C."/>
            <person name="Sibirny A.A."/>
            <person name="Slot J.C."/>
            <person name="Stielow J.B."/>
            <person name="Sun H."/>
            <person name="Kurtzman C.P."/>
            <person name="Blackwell M."/>
            <person name="Grigoriev I.V."/>
            <person name="Jeffries T.W."/>
        </authorList>
    </citation>
    <scope>NUCLEOTIDE SEQUENCE [LARGE SCALE GENOMIC DNA]</scope>
    <source>
        <strain evidence="11">DSM 1968</strain>
    </source>
</reference>
<protein>
    <recommendedName>
        <fullName evidence="8">Sphingoid long-chain base transporter RSB1</fullName>
    </recommendedName>
</protein>
<evidence type="ECO:0000313" key="10">
    <source>
        <dbReference type="EMBL" id="ODV61123.1"/>
    </source>
</evidence>
<evidence type="ECO:0000256" key="6">
    <source>
        <dbReference type="ARBA" id="ARBA00023136"/>
    </source>
</evidence>
<evidence type="ECO:0000256" key="4">
    <source>
        <dbReference type="ARBA" id="ARBA00022989"/>
    </source>
</evidence>
<evidence type="ECO:0000256" key="8">
    <source>
        <dbReference type="ARBA" id="ARBA00041117"/>
    </source>
</evidence>
<dbReference type="FunCoup" id="A0A1D2VI16">
    <property type="interactions" value="30"/>
</dbReference>
<dbReference type="STRING" id="1344418.A0A1D2VI16"/>
<evidence type="ECO:0000256" key="3">
    <source>
        <dbReference type="ARBA" id="ARBA00022692"/>
    </source>
</evidence>
<gene>
    <name evidence="10" type="ORF">ASCRUDRAFT_34490</name>
</gene>
<proteinExistence type="inferred from homology"/>
<dbReference type="GO" id="GO:0006869">
    <property type="term" value="P:lipid transport"/>
    <property type="evidence" value="ECO:0007669"/>
    <property type="project" value="UniProtKB-KW"/>
</dbReference>
<feature type="transmembrane region" description="Helical" evidence="9">
    <location>
        <begin position="279"/>
        <end position="301"/>
    </location>
</feature>
<feature type="transmembrane region" description="Helical" evidence="9">
    <location>
        <begin position="141"/>
        <end position="161"/>
    </location>
</feature>
<feature type="transmembrane region" description="Helical" evidence="9">
    <location>
        <begin position="181"/>
        <end position="201"/>
    </location>
</feature>